<feature type="compositionally biased region" description="Polar residues" evidence="1">
    <location>
        <begin position="315"/>
        <end position="340"/>
    </location>
</feature>
<evidence type="ECO:0000313" key="3">
    <source>
        <dbReference type="Proteomes" id="UP000039865"/>
    </source>
</evidence>
<keyword evidence="3" id="KW-1185">Reference proteome</keyword>
<evidence type="ECO:0000313" key="2">
    <source>
        <dbReference type="EMBL" id="CDW83376.1"/>
    </source>
</evidence>
<dbReference type="EMBL" id="CCKQ01011802">
    <property type="protein sequence ID" value="CDW83376.1"/>
    <property type="molecule type" value="Genomic_DNA"/>
</dbReference>
<dbReference type="InParanoid" id="A0A078ANA3"/>
<reference evidence="2 3" key="1">
    <citation type="submission" date="2014-06" db="EMBL/GenBank/DDBJ databases">
        <authorList>
            <person name="Swart Estienne"/>
        </authorList>
    </citation>
    <scope>NUCLEOTIDE SEQUENCE [LARGE SCALE GENOMIC DNA]</scope>
    <source>
        <strain evidence="2 3">130c</strain>
    </source>
</reference>
<feature type="region of interest" description="Disordered" evidence="1">
    <location>
        <begin position="308"/>
        <end position="350"/>
    </location>
</feature>
<dbReference type="Proteomes" id="UP000039865">
    <property type="component" value="Unassembled WGS sequence"/>
</dbReference>
<evidence type="ECO:0000256" key="1">
    <source>
        <dbReference type="SAM" id="MobiDB-lite"/>
    </source>
</evidence>
<sequence length="606" mass="71577">MDNNNSDTNKKQQHHLLENSENIFSQGNLLETLTAQGEFLVIDSLIDIEKNRQKDIRENFRKQRRMSQVKQKLAAANQIFDPSEPFKIRLKKEKERKEQRQLFQLKVERLKEVLNMKERIYSDPIEAQRLFQDAYEQIYGFSNSKLLSELQKIEEYFHASPETFDPMTALDKLDDYVKRKNRIEKIQNEEKKIQAMSKEKSGIKKIIKDYNINILKEQNLSNHERVMIRCQEDYKTFQKYKQGNFFEKLLKGDIKEAQRKNQIKKIGEDLQKEMERQRVQNLIRKSSQKANSFWDNIKLRQMLNRVGSDEENLSIKDTSPTANFSQKRHSSQGIYGNPFSSLRRDSLTSQLPHDHPIEETVEEQQKTFETSHSNQNLINKDIIIDLNPKSAHHFKMDQKIKEVHNYDLTKPHEMSKIQFKMVRPKLNLSTLITPRETELAVLKNLSMNSYREVNSNNSRKNTKKKMSIFERERQSMKQGKVTQSLDLKHSIKQTRETSDEIIKDAGVQLNKKINMNLVQEEMRNTNFDKTLKILREFDNTDEANNIKMLYFYKVQANDDYQGLAKEVVKEYKMGMIDPSREVGKVEKSRSAVKKLIQNLRLKGSRS</sequence>
<protein>
    <submittedName>
        <fullName evidence="2">Uncharacterized protein</fullName>
    </submittedName>
</protein>
<gene>
    <name evidence="2" type="primary">Contig19354.g20519</name>
    <name evidence="2" type="ORF">STYLEM_12421</name>
</gene>
<organism evidence="2 3">
    <name type="scientific">Stylonychia lemnae</name>
    <name type="common">Ciliate</name>
    <dbReference type="NCBI Taxonomy" id="5949"/>
    <lineage>
        <taxon>Eukaryota</taxon>
        <taxon>Sar</taxon>
        <taxon>Alveolata</taxon>
        <taxon>Ciliophora</taxon>
        <taxon>Intramacronucleata</taxon>
        <taxon>Spirotrichea</taxon>
        <taxon>Stichotrichia</taxon>
        <taxon>Sporadotrichida</taxon>
        <taxon>Oxytrichidae</taxon>
        <taxon>Stylonychinae</taxon>
        <taxon>Stylonychia</taxon>
    </lineage>
</organism>
<name>A0A078ANA3_STYLE</name>
<proteinExistence type="predicted"/>
<accession>A0A078ANA3</accession>
<dbReference type="AlphaFoldDB" id="A0A078ANA3"/>